<dbReference type="Proteomes" id="UP000824109">
    <property type="component" value="Unassembled WGS sequence"/>
</dbReference>
<organism evidence="7 8">
    <name type="scientific">Candidatus Ornithomonoglobus merdipullorum</name>
    <dbReference type="NCBI Taxonomy" id="2840895"/>
    <lineage>
        <taxon>Bacteria</taxon>
        <taxon>Bacillati</taxon>
        <taxon>Bacillota</taxon>
        <taxon>Clostridia</taxon>
        <taxon>Candidatus Ornithomonoglobus</taxon>
    </lineage>
</organism>
<comment type="caution">
    <text evidence="7">The sequence shown here is derived from an EMBL/GenBank/DDBJ whole genome shotgun (WGS) entry which is preliminary data.</text>
</comment>
<dbReference type="EC" id="5.2.1.8" evidence="4"/>
<keyword evidence="3 4" id="KW-0413">Isomerase</keyword>
<proteinExistence type="inferred from homology"/>
<dbReference type="PANTHER" id="PTHR45625">
    <property type="entry name" value="PEPTIDYL-PROLYL CIS-TRANS ISOMERASE-RELATED"/>
    <property type="match status" value="1"/>
</dbReference>
<evidence type="ECO:0000313" key="7">
    <source>
        <dbReference type="EMBL" id="HIU56792.1"/>
    </source>
</evidence>
<evidence type="ECO:0000256" key="4">
    <source>
        <dbReference type="RuleBase" id="RU363019"/>
    </source>
</evidence>
<evidence type="ECO:0000256" key="2">
    <source>
        <dbReference type="ARBA" id="ARBA00023110"/>
    </source>
</evidence>
<dbReference type="GO" id="GO:0003755">
    <property type="term" value="F:peptidyl-prolyl cis-trans isomerase activity"/>
    <property type="evidence" value="ECO:0007669"/>
    <property type="project" value="UniProtKB-UniRule"/>
</dbReference>
<evidence type="ECO:0000256" key="3">
    <source>
        <dbReference type="ARBA" id="ARBA00023235"/>
    </source>
</evidence>
<sequence>MRKKIMLTMLATAMAFALAACSTDDGATESPVRSEAPTEEATLDPALTENTIDAVITLTSGDEISIELYPDAAPKTVANFVKNVQENFYAGTIFHRAEKGFVVQAGGYDAEYKPKSVSETVEGEFEENGIENDISHVRGVISMARPLSSLNGASTQFFIVLEDSTYLDGQYAAFGRVTDGMDIVDEIGNSRLMEDPPAGLQNVPEETYEIESITILSGAEAFDTGAEEPDATDGAIDMPRSGNDAVSPEPGEAESNEEDAIL</sequence>
<reference evidence="7" key="2">
    <citation type="journal article" date="2021" name="PeerJ">
        <title>Extensive microbial diversity within the chicken gut microbiome revealed by metagenomics and culture.</title>
        <authorList>
            <person name="Gilroy R."/>
            <person name="Ravi A."/>
            <person name="Getino M."/>
            <person name="Pursley I."/>
            <person name="Horton D.L."/>
            <person name="Alikhan N.F."/>
            <person name="Baker D."/>
            <person name="Gharbi K."/>
            <person name="Hall N."/>
            <person name="Watson M."/>
            <person name="Adriaenssens E.M."/>
            <person name="Foster-Nyarko E."/>
            <person name="Jarju S."/>
            <person name="Secka A."/>
            <person name="Antonio M."/>
            <person name="Oren A."/>
            <person name="Chaudhuri R.R."/>
            <person name="La Ragione R."/>
            <person name="Hildebrand F."/>
            <person name="Pallen M.J."/>
        </authorList>
    </citation>
    <scope>NUCLEOTIDE SEQUENCE</scope>
    <source>
        <strain evidence="7">USAMLcec3-3695</strain>
    </source>
</reference>
<dbReference type="PRINTS" id="PR00153">
    <property type="entry name" value="CSAPPISMRASE"/>
</dbReference>
<dbReference type="InterPro" id="IPR002130">
    <property type="entry name" value="Cyclophilin-type_PPIase_dom"/>
</dbReference>
<reference evidence="7" key="1">
    <citation type="submission" date="2020-10" db="EMBL/GenBank/DDBJ databases">
        <authorList>
            <person name="Gilroy R."/>
        </authorList>
    </citation>
    <scope>NUCLEOTIDE SEQUENCE</scope>
    <source>
        <strain evidence="7">USAMLcec3-3695</strain>
    </source>
</reference>
<feature type="domain" description="PPIase cyclophilin-type" evidence="6">
    <location>
        <begin position="51"/>
        <end position="215"/>
    </location>
</feature>
<dbReference type="AlphaFoldDB" id="A0A9D1MAQ0"/>
<evidence type="ECO:0000259" key="6">
    <source>
        <dbReference type="PROSITE" id="PS50072"/>
    </source>
</evidence>
<feature type="chain" id="PRO_5039745627" description="Peptidyl-prolyl cis-trans isomerase" evidence="4">
    <location>
        <begin position="20"/>
        <end position="262"/>
    </location>
</feature>
<dbReference type="Pfam" id="PF00160">
    <property type="entry name" value="Pro_isomerase"/>
    <property type="match status" value="1"/>
</dbReference>
<dbReference type="InterPro" id="IPR029000">
    <property type="entry name" value="Cyclophilin-like_dom_sf"/>
</dbReference>
<protein>
    <recommendedName>
        <fullName evidence="4">Peptidyl-prolyl cis-trans isomerase</fullName>
        <shortName evidence="4">PPIase</shortName>
        <ecNumber evidence="4">5.2.1.8</ecNumber>
    </recommendedName>
</protein>
<name>A0A9D1MAQ0_9FIRM</name>
<gene>
    <name evidence="7" type="ORF">IAA61_03140</name>
</gene>
<comment type="similarity">
    <text evidence="4">Belongs to the cyclophilin-type PPIase family.</text>
</comment>
<feature type="compositionally biased region" description="Acidic residues" evidence="5">
    <location>
        <begin position="251"/>
        <end position="262"/>
    </location>
</feature>
<feature type="region of interest" description="Disordered" evidence="5">
    <location>
        <begin position="223"/>
        <end position="262"/>
    </location>
</feature>
<dbReference type="EMBL" id="DVNB01000032">
    <property type="protein sequence ID" value="HIU56792.1"/>
    <property type="molecule type" value="Genomic_DNA"/>
</dbReference>
<evidence type="ECO:0000256" key="1">
    <source>
        <dbReference type="ARBA" id="ARBA00002388"/>
    </source>
</evidence>
<dbReference type="InterPro" id="IPR044666">
    <property type="entry name" value="Cyclophilin_A-like"/>
</dbReference>
<accession>A0A9D1MAQ0</accession>
<dbReference type="SUPFAM" id="SSF50891">
    <property type="entry name" value="Cyclophilin-like"/>
    <property type="match status" value="1"/>
</dbReference>
<feature type="signal peptide" evidence="4">
    <location>
        <begin position="1"/>
        <end position="19"/>
    </location>
</feature>
<evidence type="ECO:0000313" key="8">
    <source>
        <dbReference type="Proteomes" id="UP000824109"/>
    </source>
</evidence>
<dbReference type="Gene3D" id="2.40.100.10">
    <property type="entry name" value="Cyclophilin-like"/>
    <property type="match status" value="1"/>
</dbReference>
<comment type="function">
    <text evidence="1 4">PPIases accelerate the folding of proteins. It catalyzes the cis-trans isomerization of proline imidic peptide bonds in oligopeptides.</text>
</comment>
<dbReference type="CDD" id="cd00317">
    <property type="entry name" value="cyclophilin"/>
    <property type="match status" value="1"/>
</dbReference>
<dbReference type="PROSITE" id="PS50072">
    <property type="entry name" value="CSA_PPIASE_2"/>
    <property type="match status" value="1"/>
</dbReference>
<evidence type="ECO:0000256" key="5">
    <source>
        <dbReference type="SAM" id="MobiDB-lite"/>
    </source>
</evidence>
<dbReference type="PANTHER" id="PTHR45625:SF4">
    <property type="entry name" value="PEPTIDYLPROLYL ISOMERASE DOMAIN AND WD REPEAT-CONTAINING PROTEIN 1"/>
    <property type="match status" value="1"/>
</dbReference>
<comment type="catalytic activity">
    <reaction evidence="4">
        <text>[protein]-peptidylproline (omega=180) = [protein]-peptidylproline (omega=0)</text>
        <dbReference type="Rhea" id="RHEA:16237"/>
        <dbReference type="Rhea" id="RHEA-COMP:10747"/>
        <dbReference type="Rhea" id="RHEA-COMP:10748"/>
        <dbReference type="ChEBI" id="CHEBI:83833"/>
        <dbReference type="ChEBI" id="CHEBI:83834"/>
        <dbReference type="EC" id="5.2.1.8"/>
    </reaction>
</comment>
<keyword evidence="2 4" id="KW-0697">Rotamase</keyword>
<keyword evidence="4" id="KW-0732">Signal</keyword>
<dbReference type="PROSITE" id="PS51257">
    <property type="entry name" value="PROKAR_LIPOPROTEIN"/>
    <property type="match status" value="1"/>
</dbReference>